<dbReference type="GO" id="GO:0000160">
    <property type="term" value="P:phosphorelay signal transduction system"/>
    <property type="evidence" value="ECO:0007669"/>
    <property type="project" value="InterPro"/>
</dbReference>
<feature type="domain" description="HTH luxR-type" evidence="5">
    <location>
        <begin position="135"/>
        <end position="200"/>
    </location>
</feature>
<dbReference type="Proteomes" id="UP000000238">
    <property type="component" value="Chromosome"/>
</dbReference>
<evidence type="ECO:0000313" key="7">
    <source>
        <dbReference type="EMBL" id="ABC28483.1"/>
    </source>
</evidence>
<dbReference type="SUPFAM" id="SSF52172">
    <property type="entry name" value="CheY-like"/>
    <property type="match status" value="1"/>
</dbReference>
<dbReference type="EMBL" id="CP000155">
    <property type="protein sequence ID" value="ABC28483.1"/>
    <property type="molecule type" value="Genomic_DNA"/>
</dbReference>
<evidence type="ECO:0000256" key="4">
    <source>
        <dbReference type="PROSITE-ProRule" id="PRU00169"/>
    </source>
</evidence>
<dbReference type="eggNOG" id="COG4566">
    <property type="taxonomic scope" value="Bacteria"/>
</dbReference>
<dbReference type="STRING" id="349521.HCH_01627"/>
<dbReference type="PANTHER" id="PTHR44688:SF16">
    <property type="entry name" value="DNA-BINDING TRANSCRIPTIONAL ACTIVATOR DEVR_DOSR"/>
    <property type="match status" value="1"/>
</dbReference>
<accession>Q2SLJ1</accession>
<evidence type="ECO:0000259" key="5">
    <source>
        <dbReference type="PROSITE" id="PS50043"/>
    </source>
</evidence>
<dbReference type="Pfam" id="PF00196">
    <property type="entry name" value="GerE"/>
    <property type="match status" value="1"/>
</dbReference>
<dbReference type="InterPro" id="IPR011006">
    <property type="entry name" value="CheY-like_superfamily"/>
</dbReference>
<name>Q2SLJ1_HAHCH</name>
<dbReference type="Pfam" id="PF00072">
    <property type="entry name" value="Response_reg"/>
    <property type="match status" value="1"/>
</dbReference>
<dbReference type="Gene3D" id="1.10.10.10">
    <property type="entry name" value="Winged helix-like DNA-binding domain superfamily/Winged helix DNA-binding domain"/>
    <property type="match status" value="1"/>
</dbReference>
<dbReference type="PROSITE" id="PS50043">
    <property type="entry name" value="HTH_LUXR_2"/>
    <property type="match status" value="1"/>
</dbReference>
<evidence type="ECO:0000256" key="1">
    <source>
        <dbReference type="ARBA" id="ARBA00023015"/>
    </source>
</evidence>
<dbReference type="RefSeq" id="WP_011395555.1">
    <property type="nucleotide sequence ID" value="NC_007645.1"/>
</dbReference>
<keyword evidence="2" id="KW-0238">DNA-binding</keyword>
<dbReference type="GO" id="GO:0003677">
    <property type="term" value="F:DNA binding"/>
    <property type="evidence" value="ECO:0007669"/>
    <property type="project" value="UniProtKB-KW"/>
</dbReference>
<evidence type="ECO:0000313" key="8">
    <source>
        <dbReference type="Proteomes" id="UP000000238"/>
    </source>
</evidence>
<reference evidence="7 8" key="1">
    <citation type="journal article" date="2005" name="Nucleic Acids Res.">
        <title>Genomic blueprint of Hahella chejuensis, a marine microbe producing an algicidal agent.</title>
        <authorList>
            <person name="Jeong H."/>
            <person name="Yim J.H."/>
            <person name="Lee C."/>
            <person name="Choi S.-H."/>
            <person name="Park Y.K."/>
            <person name="Yoon S.H."/>
            <person name="Hur C.-G."/>
            <person name="Kang H.-Y."/>
            <person name="Kim D."/>
            <person name="Lee H.H."/>
            <person name="Park K.H."/>
            <person name="Park S.-H."/>
            <person name="Park H.-S."/>
            <person name="Lee H.K."/>
            <person name="Oh T.K."/>
            <person name="Kim J.F."/>
        </authorList>
    </citation>
    <scope>NUCLEOTIDE SEQUENCE [LARGE SCALE GENOMIC DNA]</scope>
    <source>
        <strain evidence="7 8">KCTC 2396</strain>
    </source>
</reference>
<dbReference type="HOGENOM" id="CLU_000445_90_4_6"/>
<keyword evidence="1" id="KW-0805">Transcription regulation</keyword>
<dbReference type="SUPFAM" id="SSF46894">
    <property type="entry name" value="C-terminal effector domain of the bipartite response regulators"/>
    <property type="match status" value="1"/>
</dbReference>
<gene>
    <name evidence="7" type="ordered locus">HCH_01627</name>
</gene>
<sequence>MKDACVYIIEDDQMQADLLSAILESYGYQSKAYGNPKAFLSEFSNDHNCVILSDIMMPDMTGLDLLNRMSETGYLPPLILMTAYSTVPVVKEALQGGAFDFLLKPISITDVGPLLEKAVAHEKLHRERYLKRLNIQRSIEQLTARERQVYDLLLQGLSTKEMEARLFISPRTIETHCRNVLAKFDVSSIKDLLVKVLPLAAEKNSAG</sequence>
<dbReference type="AlphaFoldDB" id="Q2SLJ1"/>
<keyword evidence="8" id="KW-1185">Reference proteome</keyword>
<dbReference type="InterPro" id="IPR000792">
    <property type="entry name" value="Tscrpt_reg_LuxR_C"/>
</dbReference>
<feature type="domain" description="Response regulatory" evidence="6">
    <location>
        <begin position="5"/>
        <end position="119"/>
    </location>
</feature>
<dbReference type="InterPro" id="IPR001789">
    <property type="entry name" value="Sig_transdc_resp-reg_receiver"/>
</dbReference>
<dbReference type="SMART" id="SM00421">
    <property type="entry name" value="HTH_LUXR"/>
    <property type="match status" value="1"/>
</dbReference>
<organism evidence="7 8">
    <name type="scientific">Hahella chejuensis (strain KCTC 2396)</name>
    <dbReference type="NCBI Taxonomy" id="349521"/>
    <lineage>
        <taxon>Bacteria</taxon>
        <taxon>Pseudomonadati</taxon>
        <taxon>Pseudomonadota</taxon>
        <taxon>Gammaproteobacteria</taxon>
        <taxon>Oceanospirillales</taxon>
        <taxon>Hahellaceae</taxon>
        <taxon>Hahella</taxon>
    </lineage>
</organism>
<evidence type="ECO:0000259" key="6">
    <source>
        <dbReference type="PROSITE" id="PS50110"/>
    </source>
</evidence>
<protein>
    <submittedName>
        <fullName evidence="7">Response regulator</fullName>
    </submittedName>
</protein>
<feature type="modified residue" description="4-aspartylphosphate" evidence="4">
    <location>
        <position position="54"/>
    </location>
</feature>
<keyword evidence="3" id="KW-0804">Transcription</keyword>
<keyword evidence="4" id="KW-0597">Phosphoprotein</keyword>
<dbReference type="SMART" id="SM00448">
    <property type="entry name" value="REC"/>
    <property type="match status" value="1"/>
</dbReference>
<dbReference type="InterPro" id="IPR016032">
    <property type="entry name" value="Sig_transdc_resp-reg_C-effctor"/>
</dbReference>
<dbReference type="OrthoDB" id="9802186at2"/>
<dbReference type="PRINTS" id="PR00038">
    <property type="entry name" value="HTHLUXR"/>
</dbReference>
<dbReference type="PANTHER" id="PTHR44688">
    <property type="entry name" value="DNA-BINDING TRANSCRIPTIONAL ACTIVATOR DEVR_DOSR"/>
    <property type="match status" value="1"/>
</dbReference>
<dbReference type="PROSITE" id="PS50110">
    <property type="entry name" value="RESPONSE_REGULATORY"/>
    <property type="match status" value="1"/>
</dbReference>
<dbReference type="Gene3D" id="3.40.50.2300">
    <property type="match status" value="1"/>
</dbReference>
<evidence type="ECO:0000256" key="2">
    <source>
        <dbReference type="ARBA" id="ARBA00023125"/>
    </source>
</evidence>
<dbReference type="InterPro" id="IPR036388">
    <property type="entry name" value="WH-like_DNA-bd_sf"/>
</dbReference>
<dbReference type="KEGG" id="hch:HCH_01627"/>
<dbReference type="CDD" id="cd06170">
    <property type="entry name" value="LuxR_C_like"/>
    <property type="match status" value="1"/>
</dbReference>
<proteinExistence type="predicted"/>
<evidence type="ECO:0000256" key="3">
    <source>
        <dbReference type="ARBA" id="ARBA00023163"/>
    </source>
</evidence>
<dbReference type="GO" id="GO:0006355">
    <property type="term" value="P:regulation of DNA-templated transcription"/>
    <property type="evidence" value="ECO:0007669"/>
    <property type="project" value="InterPro"/>
</dbReference>